<feature type="compositionally biased region" description="Basic and acidic residues" evidence="1">
    <location>
        <begin position="15"/>
        <end position="27"/>
    </location>
</feature>
<feature type="domain" description="DUF3752" evidence="2">
    <location>
        <begin position="293"/>
        <end position="406"/>
    </location>
</feature>
<dbReference type="OrthoDB" id="341477at2759"/>
<dbReference type="Proteomes" id="UP000192247">
    <property type="component" value="Unassembled WGS sequence"/>
</dbReference>
<evidence type="ECO:0000313" key="3">
    <source>
        <dbReference type="EMBL" id="OQR69930.1"/>
    </source>
</evidence>
<dbReference type="InParanoid" id="A0A1V9X8S0"/>
<dbReference type="AlphaFoldDB" id="A0A1V9X8S0"/>
<feature type="non-terminal residue" evidence="3">
    <location>
        <position position="1"/>
    </location>
</feature>
<dbReference type="PANTHER" id="PTHR46370:SF1">
    <property type="entry name" value="GPALPP MOTIFS-CONTAINING PROTEIN 1"/>
    <property type="match status" value="1"/>
</dbReference>
<evidence type="ECO:0000313" key="4">
    <source>
        <dbReference type="Proteomes" id="UP000192247"/>
    </source>
</evidence>
<feature type="region of interest" description="Disordered" evidence="1">
    <location>
        <begin position="303"/>
        <end position="330"/>
    </location>
</feature>
<dbReference type="EMBL" id="MNPL01019359">
    <property type="protein sequence ID" value="OQR69930.1"/>
    <property type="molecule type" value="Genomic_DNA"/>
</dbReference>
<protein>
    <recommendedName>
        <fullName evidence="2">DUF3752 domain-containing protein</fullName>
    </recommendedName>
</protein>
<feature type="compositionally biased region" description="Low complexity" evidence="1">
    <location>
        <begin position="215"/>
        <end position="236"/>
    </location>
</feature>
<feature type="region of interest" description="Disordered" evidence="1">
    <location>
        <begin position="129"/>
        <end position="280"/>
    </location>
</feature>
<gene>
    <name evidence="3" type="ORF">BIW11_11962</name>
</gene>
<name>A0A1V9X8S0_9ACAR</name>
<comment type="caution">
    <text evidence="3">The sequence shown here is derived from an EMBL/GenBank/DDBJ whole genome shotgun (WGS) entry which is preliminary data.</text>
</comment>
<reference evidence="3 4" key="1">
    <citation type="journal article" date="2017" name="Gigascience">
        <title>Draft genome of the honey bee ectoparasitic mite, Tropilaelaps mercedesae, is shaped by the parasitic life history.</title>
        <authorList>
            <person name="Dong X."/>
            <person name="Armstrong S.D."/>
            <person name="Xia D."/>
            <person name="Makepeace B.L."/>
            <person name="Darby A.C."/>
            <person name="Kadowaki T."/>
        </authorList>
    </citation>
    <scope>NUCLEOTIDE SEQUENCE [LARGE SCALE GENOMIC DNA]</scope>
    <source>
        <strain evidence="3">Wuxi-XJTLU</strain>
    </source>
</reference>
<dbReference type="PANTHER" id="PTHR46370">
    <property type="entry name" value="GPALPP MOTIFS-CONTAINING PROTEIN 1"/>
    <property type="match status" value="1"/>
</dbReference>
<sequence length="415" mass="45650">IGRKIAALCDADDAQDTRLGRRIEEPPHPTSPTGAAPHSSFSEEPNALPANERSSTVVRLCFQLTVAGHYAVPVRKPSLGQRNDQINGGSIRLWPPRSSIRSTVAMAEAKKSIGLEPTAHLRVREILDRNETDSGDGDTPLKIIGPALPPHLRPGIENSRLENPDRQRKDEHGLGNDSAGNKPQPSEIIGPVLPPHLRHLAYGDNGQCISKAGPSRGQSGSEDSGSSSDSDSSDGSAVIGPRVELQGGEYDVRKEFEERQRRAEQREGHEPTRESWMTELPRDRTGVRISGTEARTFLKRGGEAPALDDTWTNTPGQGSRSGTKNNDRAQEECLARAQRKRDAEIDAELAEYNSAKRSKALIDMHQESKKVIARKPFNWEEDMRVSMVDTSRAKAMLDRTLLESRFASGKVQKYL</sequence>
<feature type="region of interest" description="Disordered" evidence="1">
    <location>
        <begin position="1"/>
        <end position="50"/>
    </location>
</feature>
<feature type="compositionally biased region" description="Polar residues" evidence="1">
    <location>
        <begin position="310"/>
        <end position="324"/>
    </location>
</feature>
<keyword evidence="4" id="KW-1185">Reference proteome</keyword>
<organism evidence="3 4">
    <name type="scientific">Tropilaelaps mercedesae</name>
    <dbReference type="NCBI Taxonomy" id="418985"/>
    <lineage>
        <taxon>Eukaryota</taxon>
        <taxon>Metazoa</taxon>
        <taxon>Ecdysozoa</taxon>
        <taxon>Arthropoda</taxon>
        <taxon>Chelicerata</taxon>
        <taxon>Arachnida</taxon>
        <taxon>Acari</taxon>
        <taxon>Parasitiformes</taxon>
        <taxon>Mesostigmata</taxon>
        <taxon>Gamasina</taxon>
        <taxon>Dermanyssoidea</taxon>
        <taxon>Laelapidae</taxon>
        <taxon>Tropilaelaps</taxon>
    </lineage>
</organism>
<evidence type="ECO:0000256" key="1">
    <source>
        <dbReference type="SAM" id="MobiDB-lite"/>
    </source>
</evidence>
<dbReference type="InterPro" id="IPR022226">
    <property type="entry name" value="DUF3752"/>
</dbReference>
<dbReference type="Pfam" id="PF12572">
    <property type="entry name" value="DUF3752"/>
    <property type="match status" value="1"/>
</dbReference>
<feature type="compositionally biased region" description="Basic and acidic residues" evidence="1">
    <location>
        <begin position="250"/>
        <end position="273"/>
    </location>
</feature>
<dbReference type="InterPro" id="IPR046331">
    <property type="entry name" value="GPAM1-like"/>
</dbReference>
<feature type="compositionally biased region" description="Basic and acidic residues" evidence="1">
    <location>
        <begin position="159"/>
        <end position="174"/>
    </location>
</feature>
<accession>A0A1V9X8S0</accession>
<evidence type="ECO:0000259" key="2">
    <source>
        <dbReference type="Pfam" id="PF12572"/>
    </source>
</evidence>
<proteinExistence type="predicted"/>